<dbReference type="Pfam" id="PF03946">
    <property type="entry name" value="Ribosomal_L11_N"/>
    <property type="match status" value="1"/>
</dbReference>
<evidence type="ECO:0000256" key="7">
    <source>
        <dbReference type="ARBA" id="ARBA00062905"/>
    </source>
</evidence>
<evidence type="ECO:0000313" key="14">
    <source>
        <dbReference type="Proteomes" id="UP000035337"/>
    </source>
</evidence>
<evidence type="ECO:0000256" key="4">
    <source>
        <dbReference type="ARBA" id="ARBA00022884"/>
    </source>
</evidence>
<evidence type="ECO:0000256" key="1">
    <source>
        <dbReference type="ARBA" id="ARBA00010537"/>
    </source>
</evidence>
<evidence type="ECO:0000256" key="5">
    <source>
        <dbReference type="ARBA" id="ARBA00022980"/>
    </source>
</evidence>
<evidence type="ECO:0000259" key="12">
    <source>
        <dbReference type="Pfam" id="PF03946"/>
    </source>
</evidence>
<dbReference type="FunFam" id="1.10.10.250:FF:000001">
    <property type="entry name" value="50S ribosomal protein L11"/>
    <property type="match status" value="1"/>
</dbReference>
<comment type="subunit">
    <text evidence="8">Part of the ribosomal stalk of the 50S ribosomal subunit. Interacts with L10 and the large rRNA to form the base of the stalk. L10 forms an elongated spine to which L12 dimers bind in a sequential fashion forming a multimeric L10(L12)X complex.</text>
</comment>
<keyword evidence="6 8" id="KW-0687">Ribonucleoprotein</keyword>
<proteinExistence type="inferred from homology"/>
<reference evidence="13 14" key="1">
    <citation type="submission" date="2014-09" db="EMBL/GenBank/DDBJ databases">
        <title>Complete genome sequence of Endomicrobium proavitum.</title>
        <authorList>
            <person name="Zheng H."/>
        </authorList>
    </citation>
    <scope>NUCLEOTIDE SEQUENCE [LARGE SCALE GENOMIC DNA]</scope>
    <source>
        <strain evidence="13 14">Rsa215</strain>
    </source>
</reference>
<dbReference type="InterPro" id="IPR006519">
    <property type="entry name" value="Ribosomal_uL11_bac-typ"/>
</dbReference>
<gene>
    <name evidence="8 13" type="primary">rplK</name>
    <name evidence="13" type="ORF">Epro_0798</name>
</gene>
<dbReference type="Pfam" id="PF00298">
    <property type="entry name" value="Ribosomal_L11"/>
    <property type="match status" value="1"/>
</dbReference>
<keyword evidence="5 8" id="KW-0689">Ribosomal protein</keyword>
<dbReference type="InterPro" id="IPR036796">
    <property type="entry name" value="Ribosomal_uL11_N_sf"/>
</dbReference>
<keyword evidence="14" id="KW-1185">Reference proteome</keyword>
<comment type="function">
    <text evidence="8 10">Forms part of the ribosomal stalk which helps the ribosome interact with GTP-bound translation factors.</text>
</comment>
<accession>A0A0G3WJX4</accession>
<dbReference type="SUPFAM" id="SSF46906">
    <property type="entry name" value="Ribosomal protein L11, C-terminal domain"/>
    <property type="match status" value="1"/>
</dbReference>
<dbReference type="PATRIC" id="fig|1408281.3.peg.817"/>
<evidence type="ECO:0000256" key="6">
    <source>
        <dbReference type="ARBA" id="ARBA00023274"/>
    </source>
</evidence>
<dbReference type="KEGG" id="epo:Epro_0798"/>
<keyword evidence="2 8" id="KW-0488">Methylation</keyword>
<dbReference type="InterPro" id="IPR036769">
    <property type="entry name" value="Ribosomal_uL11_C_sf"/>
</dbReference>
<dbReference type="GO" id="GO:0070180">
    <property type="term" value="F:large ribosomal subunit rRNA binding"/>
    <property type="evidence" value="ECO:0007669"/>
    <property type="project" value="UniProtKB-UniRule"/>
</dbReference>
<dbReference type="STRING" id="1408281.Epro_0798"/>
<evidence type="ECO:0000256" key="2">
    <source>
        <dbReference type="ARBA" id="ARBA00022481"/>
    </source>
</evidence>
<evidence type="ECO:0000313" key="13">
    <source>
        <dbReference type="EMBL" id="AKL98177.1"/>
    </source>
</evidence>
<dbReference type="InterPro" id="IPR000911">
    <property type="entry name" value="Ribosomal_uL11"/>
</dbReference>
<dbReference type="GO" id="GO:0003735">
    <property type="term" value="F:structural constituent of ribosome"/>
    <property type="evidence" value="ECO:0007669"/>
    <property type="project" value="InterPro"/>
</dbReference>
<organism evidence="13 14">
    <name type="scientific">Endomicrobium proavitum</name>
    <dbReference type="NCBI Taxonomy" id="1408281"/>
    <lineage>
        <taxon>Bacteria</taxon>
        <taxon>Pseudomonadati</taxon>
        <taxon>Elusimicrobiota</taxon>
        <taxon>Endomicrobiia</taxon>
        <taxon>Endomicrobiales</taxon>
        <taxon>Endomicrobiaceae</taxon>
        <taxon>Endomicrobium</taxon>
    </lineage>
</organism>
<dbReference type="AlphaFoldDB" id="A0A0G3WJX4"/>
<dbReference type="Gene3D" id="1.10.10.250">
    <property type="entry name" value="Ribosomal protein L11, C-terminal domain"/>
    <property type="match status" value="1"/>
</dbReference>
<comment type="PTM">
    <text evidence="8 10">One or more lysine residues are methylated.</text>
</comment>
<evidence type="ECO:0000256" key="10">
    <source>
        <dbReference type="RuleBase" id="RU003979"/>
    </source>
</evidence>
<dbReference type="NCBIfam" id="TIGR01632">
    <property type="entry name" value="L11_bact"/>
    <property type="match status" value="1"/>
</dbReference>
<dbReference type="Proteomes" id="UP000035337">
    <property type="component" value="Chromosome"/>
</dbReference>
<evidence type="ECO:0000256" key="3">
    <source>
        <dbReference type="ARBA" id="ARBA00022730"/>
    </source>
</evidence>
<evidence type="ECO:0000256" key="8">
    <source>
        <dbReference type="HAMAP-Rule" id="MF_00736"/>
    </source>
</evidence>
<evidence type="ECO:0000256" key="9">
    <source>
        <dbReference type="RuleBase" id="RU003978"/>
    </source>
</evidence>
<keyword evidence="4 8" id="KW-0694">RNA-binding</keyword>
<comment type="similarity">
    <text evidence="1 8 9">Belongs to the universal ribosomal protein uL11 family.</text>
</comment>
<dbReference type="HAMAP" id="MF_00736">
    <property type="entry name" value="Ribosomal_uL11"/>
    <property type="match status" value="1"/>
</dbReference>
<dbReference type="InterPro" id="IPR020783">
    <property type="entry name" value="Ribosomal_uL11_C"/>
</dbReference>
<dbReference type="PANTHER" id="PTHR11661:SF1">
    <property type="entry name" value="LARGE RIBOSOMAL SUBUNIT PROTEIN UL11M"/>
    <property type="match status" value="1"/>
</dbReference>
<dbReference type="Gene3D" id="3.30.1550.10">
    <property type="entry name" value="Ribosomal protein L11/L12, N-terminal domain"/>
    <property type="match status" value="1"/>
</dbReference>
<feature type="domain" description="Large ribosomal subunit protein uL11 C-terminal" evidence="11">
    <location>
        <begin position="73"/>
        <end position="142"/>
    </location>
</feature>
<protein>
    <recommendedName>
        <fullName evidence="8">Large ribosomal subunit protein uL11</fullName>
    </recommendedName>
</protein>
<keyword evidence="3 8" id="KW-0699">rRNA-binding</keyword>
<sequence>MAPKKVKAMIKLQIPAGGANPAPPVGPALGQQGVNIMDFCKQFNERTKKMEQGMTIPVVITVMDDRSFTFITKMPPVAALVKKAAGVAKASGVPNRNKVGKITSAQVEEIAKQKMPDLNANGDLKAAKLMVEGTARSMGIDIVK</sequence>
<dbReference type="GO" id="GO:0022625">
    <property type="term" value="C:cytosolic large ribosomal subunit"/>
    <property type="evidence" value="ECO:0007669"/>
    <property type="project" value="TreeGrafter"/>
</dbReference>
<dbReference type="FunFam" id="3.30.1550.10:FF:000001">
    <property type="entry name" value="50S ribosomal protein L11"/>
    <property type="match status" value="1"/>
</dbReference>
<dbReference type="InterPro" id="IPR020784">
    <property type="entry name" value="Ribosomal_uL11_N"/>
</dbReference>
<dbReference type="OrthoDB" id="9802408at2"/>
<dbReference type="GO" id="GO:0006412">
    <property type="term" value="P:translation"/>
    <property type="evidence" value="ECO:0007669"/>
    <property type="project" value="UniProtKB-UniRule"/>
</dbReference>
<dbReference type="CDD" id="cd00349">
    <property type="entry name" value="Ribosomal_L11"/>
    <property type="match status" value="1"/>
</dbReference>
<dbReference type="SMART" id="SM00649">
    <property type="entry name" value="RL11"/>
    <property type="match status" value="1"/>
</dbReference>
<evidence type="ECO:0000259" key="11">
    <source>
        <dbReference type="Pfam" id="PF00298"/>
    </source>
</evidence>
<dbReference type="PANTHER" id="PTHR11661">
    <property type="entry name" value="60S RIBOSOMAL PROTEIN L12"/>
    <property type="match status" value="1"/>
</dbReference>
<name>A0A0G3WJX4_9BACT</name>
<dbReference type="RefSeq" id="WP_052570713.1">
    <property type="nucleotide sequence ID" value="NZ_CP009498.1"/>
</dbReference>
<dbReference type="EMBL" id="CP009498">
    <property type="protein sequence ID" value="AKL98177.1"/>
    <property type="molecule type" value="Genomic_DNA"/>
</dbReference>
<feature type="domain" description="Large ribosomal subunit protein uL11 N-terminal" evidence="12">
    <location>
        <begin position="10"/>
        <end position="68"/>
    </location>
</feature>
<dbReference type="SUPFAM" id="SSF54747">
    <property type="entry name" value="Ribosomal L11/L12e N-terminal domain"/>
    <property type="match status" value="1"/>
</dbReference>
<comment type="subunit">
    <text evidence="7">Part of the ribosomal stalk of the 50S ribosomal subunit. Interacts with L10 and the large rRNA to form the base of the stalk. L10 forms an elongated spine to which 2 L12 dimers bind in a sequential fashion forming a pentameric L10(L12)2(L12)2 complex.</text>
</comment>